<dbReference type="EMBL" id="CP118606">
    <property type="protein sequence ID" value="WEF19782.1"/>
    <property type="molecule type" value="Genomic_DNA"/>
</dbReference>
<dbReference type="InterPro" id="IPR007739">
    <property type="entry name" value="RgpF"/>
</dbReference>
<accession>A0AAJ5V8M5</accession>
<evidence type="ECO:0000313" key="1">
    <source>
        <dbReference type="EMBL" id="WEF19782.1"/>
    </source>
</evidence>
<dbReference type="AlphaFoldDB" id="A0AAJ5V8M5"/>
<organism evidence="1 2">
    <name type="scientific">Microbacterium maritypicum</name>
    <name type="common">Microbacterium liquefaciens</name>
    <dbReference type="NCBI Taxonomy" id="33918"/>
    <lineage>
        <taxon>Bacteria</taxon>
        <taxon>Bacillati</taxon>
        <taxon>Actinomycetota</taxon>
        <taxon>Actinomycetes</taxon>
        <taxon>Micrococcales</taxon>
        <taxon>Microbacteriaceae</taxon>
        <taxon>Microbacterium</taxon>
    </lineage>
</organism>
<protein>
    <submittedName>
        <fullName evidence="1">Rhamnan synthesis F family protein</fullName>
    </submittedName>
</protein>
<evidence type="ECO:0000313" key="2">
    <source>
        <dbReference type="Proteomes" id="UP001214756"/>
    </source>
</evidence>
<reference evidence="1" key="1">
    <citation type="submission" date="2023-02" db="EMBL/GenBank/DDBJ databases">
        <title>Genome sequence of Microbacterium liquefaciens B1075.</title>
        <authorList>
            <person name="Cao J."/>
            <person name="Li X."/>
        </authorList>
    </citation>
    <scope>NUCLEOTIDE SEQUENCE</scope>
    <source>
        <strain evidence="1">B1075</strain>
    </source>
</reference>
<dbReference type="RefSeq" id="WP_275092796.1">
    <property type="nucleotide sequence ID" value="NZ_CP118606.1"/>
</dbReference>
<dbReference type="Proteomes" id="UP001214756">
    <property type="component" value="Chromosome"/>
</dbReference>
<proteinExistence type="predicted"/>
<name>A0AAJ5V8M5_MICMQ</name>
<gene>
    <name evidence="1" type="ORF">PWF71_10765</name>
</gene>
<sequence>MSRVPGVFPVGGRRLVVYVVFDRRGGVDDYVPYALAGLREHAAHVLVVVNGSLSDEGRGKLEAVSDEILVRENVGFDIWAHKDALDHVGSRLSEFDEVLLTNDTWFGPVRPYAPVFDRMGERATHFWGMTDHAREDPNPFTGKGVLPYHLQSFWIAVRREMFLSEEWARYWRELPEMPSYFDAVLKHETIFTDHFAQLGFAHDVAYSAAEIGTKNPSLYRAEALLDAGCPVMKRRPFMQWPPYLDRHAVVGRWTLEKAAQYGYPMELFWENAARTIPPKDLNTDAAMLEVLPDYDRGYDPEAPLRTVVIAHIFYVEMTDEMLDRADTLPGDYDLVVTTPDPERASAIAEALARRGHRRGAVDIRVVSSNDGRDQSAFLIECRDVLLGDDYDLVVKIHSKKTPQDGFNVGRHFKEQQFDNLLNSQGYTANLVSLFQKEPGLGMVFPPMIHIGYPTLGRGWSVNKEGAADIAQQLGIFVPLDDISPLAPFGSMYVARPQALRLLISHPWTYEQFGGAEAYKDGGLAHILERIPAYAAGELGYHVRTVSTTEYMSISHSSLEFKLDEMSVTTPGYAYEQIELIRLAGFVGTGSRSDFARMYMRVNFPGTGARVREIMASDTLAGKVARAVRRPRAAIRRILGR</sequence>
<dbReference type="Pfam" id="PF05045">
    <property type="entry name" value="RgpF"/>
    <property type="match status" value="1"/>
</dbReference>